<dbReference type="Proteomes" id="UP001234297">
    <property type="component" value="Chromosome 6"/>
</dbReference>
<name>A0ACC2KY65_PERAE</name>
<evidence type="ECO:0000313" key="1">
    <source>
        <dbReference type="EMBL" id="KAJ8626047.1"/>
    </source>
</evidence>
<dbReference type="EMBL" id="CM056814">
    <property type="protein sequence ID" value="KAJ8626047.1"/>
    <property type="molecule type" value="Genomic_DNA"/>
</dbReference>
<keyword evidence="2" id="KW-1185">Reference proteome</keyword>
<comment type="caution">
    <text evidence="1">The sequence shown here is derived from an EMBL/GenBank/DDBJ whole genome shotgun (WGS) entry which is preliminary data.</text>
</comment>
<evidence type="ECO:0000313" key="2">
    <source>
        <dbReference type="Proteomes" id="UP001234297"/>
    </source>
</evidence>
<gene>
    <name evidence="1" type="ORF">MRB53_019354</name>
</gene>
<reference evidence="1 2" key="1">
    <citation type="journal article" date="2022" name="Hortic Res">
        <title>A haplotype resolved chromosomal level avocado genome allows analysis of novel avocado genes.</title>
        <authorList>
            <person name="Nath O."/>
            <person name="Fletcher S.J."/>
            <person name="Hayward A."/>
            <person name="Shaw L.M."/>
            <person name="Masouleh A.K."/>
            <person name="Furtado A."/>
            <person name="Henry R.J."/>
            <person name="Mitter N."/>
        </authorList>
    </citation>
    <scope>NUCLEOTIDE SEQUENCE [LARGE SCALE GENOMIC DNA]</scope>
    <source>
        <strain evidence="2">cv. Hass</strain>
    </source>
</reference>
<organism evidence="1 2">
    <name type="scientific">Persea americana</name>
    <name type="common">Avocado</name>
    <dbReference type="NCBI Taxonomy" id="3435"/>
    <lineage>
        <taxon>Eukaryota</taxon>
        <taxon>Viridiplantae</taxon>
        <taxon>Streptophyta</taxon>
        <taxon>Embryophyta</taxon>
        <taxon>Tracheophyta</taxon>
        <taxon>Spermatophyta</taxon>
        <taxon>Magnoliopsida</taxon>
        <taxon>Magnoliidae</taxon>
        <taxon>Laurales</taxon>
        <taxon>Lauraceae</taxon>
        <taxon>Persea</taxon>
    </lineage>
</organism>
<sequence length="255" mass="28278">MTNNGEVLRWAGIEGKGGQTCIAPACYIRASFPSLMNSRLPCLSWKTRNHAHAISFSIDSSEPVAGATPSRSPGPGRAHSGARAPPIQMPQLRDGLGFLFARTWELFFQIVHLLYEENLVQAAHRLSWHPLRSACDLLAPLLQGAHLSIHIRRDFWPMKVFRLSFTISIHENMLHVAARVAPQQHMVDHAAVASTGGLQTYLCEIRCTCGNWAHEIKIGNKIAAGNTGTSFFARLVLLPWHAKPFLNWRASYGNV</sequence>
<protein>
    <submittedName>
        <fullName evidence="1">Uncharacterized protein</fullName>
    </submittedName>
</protein>
<proteinExistence type="predicted"/>
<accession>A0ACC2KY65</accession>